<evidence type="ECO:0000256" key="2">
    <source>
        <dbReference type="ARBA" id="ARBA00022801"/>
    </source>
</evidence>
<dbReference type="STRING" id="1396821.SAMN05444515_11381"/>
<dbReference type="PROSITE" id="PS51770">
    <property type="entry name" value="HOTDOG_ACOT"/>
    <property type="match status" value="1"/>
</dbReference>
<reference evidence="6" key="1">
    <citation type="submission" date="2016-10" db="EMBL/GenBank/DDBJ databases">
        <authorList>
            <person name="Varghese N."/>
            <person name="Submissions S."/>
        </authorList>
    </citation>
    <scope>NUCLEOTIDE SEQUENCE [LARGE SCALE GENOMIC DNA]</scope>
    <source>
        <strain evidence="6">DSM 241</strain>
    </source>
</reference>
<dbReference type="Gene3D" id="3.10.129.10">
    <property type="entry name" value="Hotdog Thioesterase"/>
    <property type="match status" value="1"/>
</dbReference>
<dbReference type="EMBL" id="FOAA01000013">
    <property type="protein sequence ID" value="SEL31957.1"/>
    <property type="molecule type" value="Genomic_DNA"/>
</dbReference>
<dbReference type="InterPro" id="IPR006683">
    <property type="entry name" value="Thioestr_dom"/>
</dbReference>
<accession>A0A1H7PA58</accession>
<keyword evidence="6" id="KW-1185">Reference proteome</keyword>
<gene>
    <name evidence="5" type="ORF">SAMN05444515_11381</name>
</gene>
<dbReference type="GO" id="GO:0005737">
    <property type="term" value="C:cytoplasm"/>
    <property type="evidence" value="ECO:0007669"/>
    <property type="project" value="TreeGrafter"/>
</dbReference>
<feature type="domain" description="HotDog ACOT-type" evidence="4">
    <location>
        <begin position="1"/>
        <end position="110"/>
    </location>
</feature>
<dbReference type="GO" id="GO:0052816">
    <property type="term" value="F:long-chain fatty acyl-CoA hydrolase activity"/>
    <property type="evidence" value="ECO:0007669"/>
    <property type="project" value="TreeGrafter"/>
</dbReference>
<protein>
    <submittedName>
        <fullName evidence="5">Acyl-CoA hydrolase</fullName>
    </submittedName>
</protein>
<dbReference type="Proteomes" id="UP000199256">
    <property type="component" value="Unassembled WGS sequence"/>
</dbReference>
<keyword evidence="2 3" id="KW-0378">Hydrolase</keyword>
<dbReference type="SUPFAM" id="SSF54637">
    <property type="entry name" value="Thioesterase/thiol ester dehydrase-isomerase"/>
    <property type="match status" value="1"/>
</dbReference>
<dbReference type="AlphaFoldDB" id="A0A1H7PA58"/>
<name>A0A1H7PA58_9GAMM</name>
<sequence length="124" mass="13874">MDTFKLVRPEHLNHYGYLFGGFLLKWVDEIAWIAASRDHPGCRFVTVAMNSVEFHKGVHQGTVLRFHSHEHSRGRTSVQYAVSAFADDLESGQEEPIFSTCVTFVNLDESGEKMPMPGATGSES</sequence>
<dbReference type="InterPro" id="IPR033120">
    <property type="entry name" value="HOTDOG_ACOT"/>
</dbReference>
<dbReference type="GO" id="GO:0006637">
    <property type="term" value="P:acyl-CoA metabolic process"/>
    <property type="evidence" value="ECO:0007669"/>
    <property type="project" value="TreeGrafter"/>
</dbReference>
<evidence type="ECO:0000313" key="6">
    <source>
        <dbReference type="Proteomes" id="UP000199256"/>
    </source>
</evidence>
<dbReference type="CDD" id="cd03442">
    <property type="entry name" value="BFIT_BACH"/>
    <property type="match status" value="1"/>
</dbReference>
<dbReference type="InterPro" id="IPR029069">
    <property type="entry name" value="HotDog_dom_sf"/>
</dbReference>
<evidence type="ECO:0000256" key="3">
    <source>
        <dbReference type="PROSITE-ProRule" id="PRU01106"/>
    </source>
</evidence>
<dbReference type="Pfam" id="PF03061">
    <property type="entry name" value="4HBT"/>
    <property type="match status" value="1"/>
</dbReference>
<proteinExistence type="inferred from homology"/>
<dbReference type="RefSeq" id="WP_090254530.1">
    <property type="nucleotide sequence ID" value="NZ_FOAA01000013.1"/>
</dbReference>
<dbReference type="OrthoDB" id="8894489at2"/>
<evidence type="ECO:0000256" key="1">
    <source>
        <dbReference type="ARBA" id="ARBA00010458"/>
    </source>
</evidence>
<dbReference type="PANTHER" id="PTHR11049">
    <property type="entry name" value="ACYL COENZYME A THIOESTER HYDROLASE"/>
    <property type="match status" value="1"/>
</dbReference>
<comment type="similarity">
    <text evidence="1">Belongs to the acyl coenzyme A hydrolase family.</text>
</comment>
<organism evidence="5 6">
    <name type="scientific">Ectothiorhodospira marina</name>
    <dbReference type="NCBI Taxonomy" id="1396821"/>
    <lineage>
        <taxon>Bacteria</taxon>
        <taxon>Pseudomonadati</taxon>
        <taxon>Pseudomonadota</taxon>
        <taxon>Gammaproteobacteria</taxon>
        <taxon>Chromatiales</taxon>
        <taxon>Ectothiorhodospiraceae</taxon>
        <taxon>Ectothiorhodospira</taxon>
    </lineage>
</organism>
<dbReference type="InterPro" id="IPR040170">
    <property type="entry name" value="Cytosol_ACT"/>
</dbReference>
<evidence type="ECO:0000313" key="5">
    <source>
        <dbReference type="EMBL" id="SEL31957.1"/>
    </source>
</evidence>
<evidence type="ECO:0000259" key="4">
    <source>
        <dbReference type="PROSITE" id="PS51770"/>
    </source>
</evidence>